<sequence length="76" mass="8448">MLCERALAVGMLRLPVILTQTAIAADACCPNFSRLSLERRYCLQHASASASTGSKHKLLTDIRLDEASFFRRDQAH</sequence>
<protein>
    <recommendedName>
        <fullName evidence="3">Secreted protein</fullName>
    </recommendedName>
</protein>
<organism evidence="1 2">
    <name type="scientific">Stenomitos frigidus AS-A4</name>
    <dbReference type="NCBI Taxonomy" id="2933935"/>
    <lineage>
        <taxon>Bacteria</taxon>
        <taxon>Bacillati</taxon>
        <taxon>Cyanobacteriota</taxon>
        <taxon>Cyanophyceae</taxon>
        <taxon>Leptolyngbyales</taxon>
        <taxon>Leptolyngbyaceae</taxon>
        <taxon>Stenomitos</taxon>
    </lineage>
</organism>
<evidence type="ECO:0000313" key="1">
    <source>
        <dbReference type="EMBL" id="MEP1057896.1"/>
    </source>
</evidence>
<evidence type="ECO:0000313" key="2">
    <source>
        <dbReference type="Proteomes" id="UP001476950"/>
    </source>
</evidence>
<name>A0ABV0KF89_9CYAN</name>
<gene>
    <name evidence="1" type="ORF">NDI38_05555</name>
</gene>
<accession>A0ABV0KF89</accession>
<proteinExistence type="predicted"/>
<reference evidence="1 2" key="1">
    <citation type="submission" date="2022-04" db="EMBL/GenBank/DDBJ databases">
        <title>Positive selection, recombination, and allopatry shape intraspecific diversity of widespread and dominant cyanobacteria.</title>
        <authorList>
            <person name="Wei J."/>
            <person name="Shu W."/>
            <person name="Hu C."/>
        </authorList>
    </citation>
    <scope>NUCLEOTIDE SEQUENCE [LARGE SCALE GENOMIC DNA]</scope>
    <source>
        <strain evidence="1 2">AS-A4</strain>
    </source>
</reference>
<keyword evidence="2" id="KW-1185">Reference proteome</keyword>
<comment type="caution">
    <text evidence="1">The sequence shown here is derived from an EMBL/GenBank/DDBJ whole genome shotgun (WGS) entry which is preliminary data.</text>
</comment>
<dbReference type="RefSeq" id="WP_190451248.1">
    <property type="nucleotide sequence ID" value="NZ_JAMPLM010000003.1"/>
</dbReference>
<evidence type="ECO:0008006" key="3">
    <source>
        <dbReference type="Google" id="ProtNLM"/>
    </source>
</evidence>
<dbReference type="EMBL" id="JAMPLM010000003">
    <property type="protein sequence ID" value="MEP1057896.1"/>
    <property type="molecule type" value="Genomic_DNA"/>
</dbReference>
<dbReference type="Proteomes" id="UP001476950">
    <property type="component" value="Unassembled WGS sequence"/>
</dbReference>